<dbReference type="GO" id="GO:0012505">
    <property type="term" value="C:endomembrane system"/>
    <property type="evidence" value="ECO:0007669"/>
    <property type="project" value="UniProtKB-ARBA"/>
</dbReference>
<feature type="domain" description="CREG-like beta-barrel" evidence="7">
    <location>
        <begin position="31"/>
        <end position="198"/>
    </location>
</feature>
<keyword evidence="9" id="KW-1185">Reference proteome</keyword>
<feature type="chain" id="PRO_5032978341" description="CREG-like beta-barrel domain-containing protein" evidence="6">
    <location>
        <begin position="20"/>
        <end position="221"/>
    </location>
</feature>
<protein>
    <recommendedName>
        <fullName evidence="7">CREG-like beta-barrel domain-containing protein</fullName>
    </recommendedName>
</protein>
<keyword evidence="4 6" id="KW-0732">Signal</keyword>
<dbReference type="GO" id="GO:0005615">
    <property type="term" value="C:extracellular space"/>
    <property type="evidence" value="ECO:0007669"/>
    <property type="project" value="TreeGrafter"/>
</dbReference>
<dbReference type="GO" id="GO:0005737">
    <property type="term" value="C:cytoplasm"/>
    <property type="evidence" value="ECO:0007669"/>
    <property type="project" value="UniProtKB-ARBA"/>
</dbReference>
<dbReference type="FunFam" id="2.30.110.10:FF:000004">
    <property type="entry name" value="Cellular repressor of E1A-stimulated genes 1"/>
    <property type="match status" value="1"/>
</dbReference>
<comment type="subcellular location">
    <subcellularLocation>
        <location evidence="1">Secreted</location>
    </subcellularLocation>
</comment>
<sequence length="221" mass="24996">MNRLISYSIVILVLSFVSGKLVNVNKNSPPRPDQIALMARYIVHNTDWTALSTISTLKTTLGYPFVSVKSFCDGPIDNSTGIPYFYITSMDVSGADIVKNNAVTIMVTLSEVNYCKDKNYDPQDPRCPKVLISGKFLKLDNSTAEYFFALEALFERHPAMKTWPEDHGFYVGKVDIEQICLLDRFGGIQYVKPQDYYHANLTRIVNVDSYKRRIAVTVNTV</sequence>
<evidence type="ECO:0000313" key="9">
    <source>
        <dbReference type="Proteomes" id="UP000625711"/>
    </source>
</evidence>
<gene>
    <name evidence="8" type="ORF">GWI33_019565</name>
</gene>
<dbReference type="PANTHER" id="PTHR13343">
    <property type="entry name" value="CREG1 PROTEIN"/>
    <property type="match status" value="1"/>
</dbReference>
<evidence type="ECO:0000256" key="1">
    <source>
        <dbReference type="ARBA" id="ARBA00004613"/>
    </source>
</evidence>
<evidence type="ECO:0000259" key="7">
    <source>
        <dbReference type="Pfam" id="PF13883"/>
    </source>
</evidence>
<dbReference type="OrthoDB" id="46836at2759"/>
<reference evidence="8" key="1">
    <citation type="submission" date="2020-08" db="EMBL/GenBank/DDBJ databases">
        <title>Genome sequencing and assembly of the red palm weevil Rhynchophorus ferrugineus.</title>
        <authorList>
            <person name="Dias G.B."/>
            <person name="Bergman C.M."/>
            <person name="Manee M."/>
        </authorList>
    </citation>
    <scope>NUCLEOTIDE SEQUENCE</scope>
    <source>
        <strain evidence="8">AA-2017</strain>
        <tissue evidence="8">Whole larva</tissue>
    </source>
</reference>
<evidence type="ECO:0000256" key="3">
    <source>
        <dbReference type="ARBA" id="ARBA00022525"/>
    </source>
</evidence>
<evidence type="ECO:0000256" key="2">
    <source>
        <dbReference type="ARBA" id="ARBA00009230"/>
    </source>
</evidence>
<feature type="signal peptide" evidence="6">
    <location>
        <begin position="1"/>
        <end position="19"/>
    </location>
</feature>
<dbReference type="Gene3D" id="2.30.110.10">
    <property type="entry name" value="Electron Transport, Fmn-binding Protein, Chain A"/>
    <property type="match status" value="1"/>
</dbReference>
<evidence type="ECO:0000313" key="8">
    <source>
        <dbReference type="EMBL" id="KAF7267184.1"/>
    </source>
</evidence>
<evidence type="ECO:0000256" key="6">
    <source>
        <dbReference type="SAM" id="SignalP"/>
    </source>
</evidence>
<dbReference type="AlphaFoldDB" id="A0A834HU52"/>
<comment type="caution">
    <text evidence="8">The sequence shown here is derived from an EMBL/GenBank/DDBJ whole genome shotgun (WGS) entry which is preliminary data.</text>
</comment>
<dbReference type="PANTHER" id="PTHR13343:SF17">
    <property type="entry name" value="CELLULAR REPRESSOR OF E1A-STIMULATED GENES, ISOFORM A"/>
    <property type="match status" value="1"/>
</dbReference>
<dbReference type="Pfam" id="PF13883">
    <property type="entry name" value="CREG_beta-barrel"/>
    <property type="match status" value="1"/>
</dbReference>
<dbReference type="EMBL" id="JAACXV010014453">
    <property type="protein sequence ID" value="KAF7267184.1"/>
    <property type="molecule type" value="Genomic_DNA"/>
</dbReference>
<comment type="similarity">
    <text evidence="2">Belongs to the CREG family.</text>
</comment>
<dbReference type="InterPro" id="IPR012349">
    <property type="entry name" value="Split_barrel_FMN-bd"/>
</dbReference>
<keyword evidence="3" id="KW-0964">Secreted</keyword>
<evidence type="ECO:0000256" key="5">
    <source>
        <dbReference type="ARBA" id="ARBA00023180"/>
    </source>
</evidence>
<evidence type="ECO:0000256" key="4">
    <source>
        <dbReference type="ARBA" id="ARBA00022729"/>
    </source>
</evidence>
<proteinExistence type="inferred from homology"/>
<dbReference type="Proteomes" id="UP000625711">
    <property type="component" value="Unassembled WGS sequence"/>
</dbReference>
<accession>A0A834HU52</accession>
<dbReference type="SUPFAM" id="SSF50475">
    <property type="entry name" value="FMN-binding split barrel"/>
    <property type="match status" value="1"/>
</dbReference>
<dbReference type="InterPro" id="IPR055343">
    <property type="entry name" value="CREG_beta-barrel"/>
</dbReference>
<organism evidence="8 9">
    <name type="scientific">Rhynchophorus ferrugineus</name>
    <name type="common">Red palm weevil</name>
    <name type="synonym">Curculio ferrugineus</name>
    <dbReference type="NCBI Taxonomy" id="354439"/>
    <lineage>
        <taxon>Eukaryota</taxon>
        <taxon>Metazoa</taxon>
        <taxon>Ecdysozoa</taxon>
        <taxon>Arthropoda</taxon>
        <taxon>Hexapoda</taxon>
        <taxon>Insecta</taxon>
        <taxon>Pterygota</taxon>
        <taxon>Neoptera</taxon>
        <taxon>Endopterygota</taxon>
        <taxon>Coleoptera</taxon>
        <taxon>Polyphaga</taxon>
        <taxon>Cucujiformia</taxon>
        <taxon>Curculionidae</taxon>
        <taxon>Dryophthorinae</taxon>
        <taxon>Rhynchophorus</taxon>
    </lineage>
</organism>
<keyword evidence="5" id="KW-0325">Glycoprotein</keyword>
<name>A0A834HU52_RHYFE</name>